<dbReference type="AlphaFoldDB" id="A0A8T1L794"/>
<reference evidence="1" key="1">
    <citation type="submission" date="2018-10" db="EMBL/GenBank/DDBJ databases">
        <title>Effector identification in a new, highly contiguous assembly of the strawberry crown rot pathogen Phytophthora cactorum.</title>
        <authorList>
            <person name="Armitage A.D."/>
            <person name="Nellist C.F."/>
            <person name="Bates H."/>
            <person name="Vickerstaff R.J."/>
            <person name="Harrison R.J."/>
        </authorList>
    </citation>
    <scope>NUCLEOTIDE SEQUENCE</scope>
    <source>
        <strain evidence="1">4040</strain>
    </source>
</reference>
<organism evidence="1 2">
    <name type="scientific">Phytophthora cactorum</name>
    <dbReference type="NCBI Taxonomy" id="29920"/>
    <lineage>
        <taxon>Eukaryota</taxon>
        <taxon>Sar</taxon>
        <taxon>Stramenopiles</taxon>
        <taxon>Oomycota</taxon>
        <taxon>Peronosporomycetes</taxon>
        <taxon>Peronosporales</taxon>
        <taxon>Peronosporaceae</taxon>
        <taxon>Phytophthora</taxon>
    </lineage>
</organism>
<protein>
    <submittedName>
        <fullName evidence="1">Uncharacterized protein</fullName>
    </submittedName>
</protein>
<name>A0A8T1L794_9STRA</name>
<evidence type="ECO:0000313" key="1">
    <source>
        <dbReference type="EMBL" id="KAG2920001.1"/>
    </source>
</evidence>
<comment type="caution">
    <text evidence="1">The sequence shown here is derived from an EMBL/GenBank/DDBJ whole genome shotgun (WGS) entry which is preliminary data.</text>
</comment>
<dbReference type="EMBL" id="RCMK01000597">
    <property type="protein sequence ID" value="KAG2920001.1"/>
    <property type="molecule type" value="Genomic_DNA"/>
</dbReference>
<gene>
    <name evidence="1" type="ORF">PC117_g16644</name>
</gene>
<evidence type="ECO:0000313" key="2">
    <source>
        <dbReference type="Proteomes" id="UP000736787"/>
    </source>
</evidence>
<dbReference type="Proteomes" id="UP000736787">
    <property type="component" value="Unassembled WGS sequence"/>
</dbReference>
<sequence>MDLSTVTLEHVPLLPGILQKLSLCTPKSPSVSVQLVPPPQPEPARQPHWSMHLPLAATHLLLSHLVVGEYGHRRVLTALRRSLRFLAQRQQAPPPFHSLEHALH</sequence>
<accession>A0A8T1L794</accession>
<proteinExistence type="predicted"/>